<sequence length="410" mass="44473">MGWHLLEPHVTAPRLAYVVAEYPKVSHTFVAREVAALRAAGATIDTVTIRRTPETGLLSEEDRRAAAETFAVLPAAPAALLRAHARWGRRGPRRYVRTLAQAVRLGAPGLRNRLWQLFYFAEAGLLADELHRRGTEHVHAHFATVGSAVALLAARLLGKPWSFTMHGPLEFDAVERYAIADKVRDAAFVACISDFCRAQLMRLVEPAHWDKLHIVHCGLEPERYAAPAREVRDVVELLAIGRLEPMKGFAVLIDAVAALVREGEPVRLTIVGDGPQRAALEARARGLPVTFTGALGAPAVTERLRAADVFCLASFAEGVPVVLMEAMASGLPVVTTQIMGVPELVDDGESGLLVAPGRPEPFADALRRVVREPDLRARLGRAGQAKVAAEFDVRTAAGVLQRLFAEAAQR</sequence>
<reference evidence="4" key="1">
    <citation type="submission" date="2022-10" db="EMBL/GenBank/DDBJ databases">
        <title>The WGS of Solirubrobacter sp. CPCC 204708.</title>
        <authorList>
            <person name="Jiang Z."/>
        </authorList>
    </citation>
    <scope>NUCLEOTIDE SEQUENCE</scope>
    <source>
        <strain evidence="4">CPCC 204708</strain>
    </source>
</reference>
<evidence type="ECO:0000313" key="4">
    <source>
        <dbReference type="EMBL" id="MDA0139646.1"/>
    </source>
</evidence>
<dbReference type="InterPro" id="IPR028098">
    <property type="entry name" value="Glyco_trans_4-like_N"/>
</dbReference>
<dbReference type="Proteomes" id="UP001147700">
    <property type="component" value="Unassembled WGS sequence"/>
</dbReference>
<dbReference type="RefSeq" id="WP_202955589.1">
    <property type="nucleotide sequence ID" value="NZ_JAPCID010000028.1"/>
</dbReference>
<dbReference type="Pfam" id="PF13439">
    <property type="entry name" value="Glyco_transf_4"/>
    <property type="match status" value="1"/>
</dbReference>
<keyword evidence="1" id="KW-0328">Glycosyltransferase</keyword>
<accession>A0ABT4RM49</accession>
<dbReference type="PANTHER" id="PTHR45947">
    <property type="entry name" value="SULFOQUINOVOSYL TRANSFERASE SQD2"/>
    <property type="match status" value="1"/>
</dbReference>
<evidence type="ECO:0000313" key="5">
    <source>
        <dbReference type="Proteomes" id="UP001147700"/>
    </source>
</evidence>
<feature type="domain" description="Glycosyltransferase subfamily 4-like N-terminal" evidence="3">
    <location>
        <begin position="100"/>
        <end position="223"/>
    </location>
</feature>
<evidence type="ECO:0000256" key="1">
    <source>
        <dbReference type="ARBA" id="ARBA00022676"/>
    </source>
</evidence>
<organism evidence="4 5">
    <name type="scientific">Solirubrobacter deserti</name>
    <dbReference type="NCBI Taxonomy" id="2282478"/>
    <lineage>
        <taxon>Bacteria</taxon>
        <taxon>Bacillati</taxon>
        <taxon>Actinomycetota</taxon>
        <taxon>Thermoleophilia</taxon>
        <taxon>Solirubrobacterales</taxon>
        <taxon>Solirubrobacteraceae</taxon>
        <taxon>Solirubrobacter</taxon>
    </lineage>
</organism>
<dbReference type="Gene3D" id="3.40.50.2000">
    <property type="entry name" value="Glycogen Phosphorylase B"/>
    <property type="match status" value="2"/>
</dbReference>
<dbReference type="SUPFAM" id="SSF53756">
    <property type="entry name" value="UDP-Glycosyltransferase/glycogen phosphorylase"/>
    <property type="match status" value="1"/>
</dbReference>
<evidence type="ECO:0000259" key="3">
    <source>
        <dbReference type="Pfam" id="PF13439"/>
    </source>
</evidence>
<dbReference type="CDD" id="cd03801">
    <property type="entry name" value="GT4_PimA-like"/>
    <property type="match status" value="1"/>
</dbReference>
<dbReference type="InterPro" id="IPR050194">
    <property type="entry name" value="Glycosyltransferase_grp1"/>
</dbReference>
<name>A0ABT4RM49_9ACTN</name>
<dbReference type="EMBL" id="JAPCID010000028">
    <property type="protein sequence ID" value="MDA0139646.1"/>
    <property type="molecule type" value="Genomic_DNA"/>
</dbReference>
<dbReference type="Pfam" id="PF13692">
    <property type="entry name" value="Glyco_trans_1_4"/>
    <property type="match status" value="1"/>
</dbReference>
<dbReference type="PANTHER" id="PTHR45947:SF15">
    <property type="entry name" value="TEICHURONIC ACID BIOSYNTHESIS GLYCOSYLTRANSFERASE TUAC-RELATED"/>
    <property type="match status" value="1"/>
</dbReference>
<comment type="caution">
    <text evidence="4">The sequence shown here is derived from an EMBL/GenBank/DDBJ whole genome shotgun (WGS) entry which is preliminary data.</text>
</comment>
<evidence type="ECO:0000256" key="2">
    <source>
        <dbReference type="ARBA" id="ARBA00022679"/>
    </source>
</evidence>
<keyword evidence="5" id="KW-1185">Reference proteome</keyword>
<keyword evidence="2" id="KW-0808">Transferase</keyword>
<proteinExistence type="predicted"/>
<gene>
    <name evidence="4" type="ORF">OJ962_19250</name>
</gene>
<protein>
    <submittedName>
        <fullName evidence="4">Glycosyltransferase family 4 protein</fullName>
    </submittedName>
</protein>